<keyword evidence="4" id="KW-1185">Reference proteome</keyword>
<proteinExistence type="predicted"/>
<feature type="transmembrane region" description="Helical" evidence="2">
    <location>
        <begin position="368"/>
        <end position="388"/>
    </location>
</feature>
<dbReference type="RefSeq" id="WP_101358697.1">
    <property type="nucleotide sequence ID" value="NZ_NKXO01000020.1"/>
</dbReference>
<dbReference type="AlphaFoldDB" id="A0A2N3IGC2"/>
<dbReference type="EMBL" id="NKXO01000020">
    <property type="protein sequence ID" value="PKQ69273.1"/>
    <property type="molecule type" value="Genomic_DNA"/>
</dbReference>
<keyword evidence="1" id="KW-0175">Coiled coil</keyword>
<feature type="transmembrane region" description="Helical" evidence="2">
    <location>
        <begin position="462"/>
        <end position="482"/>
    </location>
</feature>
<feature type="transmembrane region" description="Helical" evidence="2">
    <location>
        <begin position="488"/>
        <end position="509"/>
    </location>
</feature>
<gene>
    <name evidence="3" type="ORF">Rain11_1426</name>
</gene>
<dbReference type="OrthoDB" id="1522752at2"/>
<dbReference type="Proteomes" id="UP000233387">
    <property type="component" value="Unassembled WGS sequence"/>
</dbReference>
<feature type="transmembrane region" description="Helical" evidence="2">
    <location>
        <begin position="232"/>
        <end position="253"/>
    </location>
</feature>
<evidence type="ECO:0000256" key="1">
    <source>
        <dbReference type="SAM" id="Coils"/>
    </source>
</evidence>
<feature type="transmembrane region" description="Helical" evidence="2">
    <location>
        <begin position="129"/>
        <end position="148"/>
    </location>
</feature>
<accession>A0A2N3IGC2</accession>
<reference evidence="3 4" key="1">
    <citation type="submission" date="2017-06" db="EMBL/GenBank/DDBJ databases">
        <title>Raineya orbicola gen. nov., sp. nov. a slightly thermophilic bacterium of the phylum Bacteroidetes and the description of Raineyaceae fam. nov.</title>
        <authorList>
            <person name="Albuquerque L."/>
            <person name="Polonia A.R.M."/>
            <person name="Barroso C."/>
            <person name="Froufe H.J.C."/>
            <person name="Lage O."/>
            <person name="Lobo-Da-Cunha A."/>
            <person name="Egas C."/>
            <person name="Da Costa M.S."/>
        </authorList>
    </citation>
    <scope>NUCLEOTIDE SEQUENCE [LARGE SCALE GENOMIC DNA]</scope>
    <source>
        <strain evidence="3 4">SPSPC-11</strain>
    </source>
</reference>
<evidence type="ECO:0000313" key="4">
    <source>
        <dbReference type="Proteomes" id="UP000233387"/>
    </source>
</evidence>
<comment type="caution">
    <text evidence="3">The sequence shown here is derived from an EMBL/GenBank/DDBJ whole genome shotgun (WGS) entry which is preliminary data.</text>
</comment>
<protein>
    <submittedName>
        <fullName evidence="3">Uncharacterized protein</fullName>
    </submittedName>
</protein>
<feature type="transmembrane region" description="Helical" evidence="2">
    <location>
        <begin position="48"/>
        <end position="67"/>
    </location>
</feature>
<feature type="coiled-coil region" evidence="1">
    <location>
        <begin position="393"/>
        <end position="458"/>
    </location>
</feature>
<keyword evidence="2" id="KW-0812">Transmembrane</keyword>
<name>A0A2N3IGC2_9BACT</name>
<keyword evidence="2" id="KW-1133">Transmembrane helix</keyword>
<keyword evidence="2" id="KW-0472">Membrane</keyword>
<evidence type="ECO:0000256" key="2">
    <source>
        <dbReference type="SAM" id="Phobius"/>
    </source>
</evidence>
<sequence>MSNATQQQIRTVNFYYLPFLVDMFLRWLSMGVYRGMEDSDQHNTSEFVVFAIIQLVITAVTTIWVFVRFNSLKRNYEFLREGYYEEKISLLSIAFRIFNVLSVTYILSGAIQEQSFYRSFVGVRPESEVAVYIIVFLVYAGIMVYLSFSSISIPKEHESEFIATTPLFEPFPIAKWVKKLAKKDTSSAPLTPPNLEDKSLFIDNFDYQIDHNDLEIIKVEGRLRNEHSRVEAYILESVMFGALAFSGFLSIIASERFNFTLQERIFLADTNAHIIQNVKVAEKKSDGREVIKSYDETIPIAEEPDYRYKQVEPLLDIKNPKKVVPIVKNTEMRVFWSEAMGLLKNVLLFKFNDQTRRSWNRLLQPSNLIMLISIETLFCALFFLSVIASRLRYTKMTEEIDNLVRLARNFNEKEEEVHNLILQGLGDEDIQMNLRRRLQSLSFKINQYVERANELMEKARPILVYMSLFRNLGVITFIFILITSCIFFSETLAFIFLLFSIVAYVYEYIDIKLRMKGKQA</sequence>
<evidence type="ECO:0000313" key="3">
    <source>
        <dbReference type="EMBL" id="PKQ69273.1"/>
    </source>
</evidence>
<organism evidence="3 4">
    <name type="scientific">Raineya orbicola</name>
    <dbReference type="NCBI Taxonomy" id="2016530"/>
    <lineage>
        <taxon>Bacteria</taxon>
        <taxon>Pseudomonadati</taxon>
        <taxon>Bacteroidota</taxon>
        <taxon>Cytophagia</taxon>
        <taxon>Cytophagales</taxon>
        <taxon>Raineyaceae</taxon>
        <taxon>Raineya</taxon>
    </lineage>
</organism>
<feature type="transmembrane region" description="Helical" evidence="2">
    <location>
        <begin position="12"/>
        <end position="28"/>
    </location>
</feature>
<feature type="transmembrane region" description="Helical" evidence="2">
    <location>
        <begin position="88"/>
        <end position="109"/>
    </location>
</feature>